<evidence type="ECO:0000259" key="4">
    <source>
        <dbReference type="Pfam" id="PF24588"/>
    </source>
</evidence>
<sequence length="1130" mass="125366">MSLERLAVDRQADDHKFLSKQSWRTKLHSKDDTSASKTAKKDQERAQEVADFLQPSIAKARAISPRIDTLNAQRWPAAVDVSGHENDSTLSHGSGQRKLNARSGRNKINLVVRFTASNPEIIGEGGDDAELPPNAVSRRGKGSQSCQASTNQRSIADGTPAGLRHAPTSTPQDGKRTRQETVHAAPVPLRRAPTGFPLDLGDQQIDHPPLGSTHPSESASVGNDMKRQNEPKYMHPQPTRTQRPAIRTEFEAKEISRLSSPSRIPSSPYDVSPVSPLQSSETAFDLDRNSPSGAQLEDTTVSPLSTPELEQEQTRRGAIPARPDFCLPSQQQDLRVLEPGKAPQQSQSIQKIPSSPETRQVVSGINAAPPPAIAAGPKRSPNCGPVLEDFGRRVEYLFPLFNLSPNSHDRSLSDWLVASVWWLLQARTQLEETMRLAAQSSEGKAFEEPLRLRAEQSWINLAKCWWIVNTFIPVSLKETSHAKSPSRQGKDDFDNEFGGIRQQIFDHLGSLVTSAQRGNLLPSSSEATTLNQNMNIKIWLEYPPLPRLISGLLNHGSSSLLEMSKFLPLGDTDQTYVYGRMFVEVTLLPENGNESTRFICALSILRDKAEWQVKASICSQNRLVQICIQNNVNSGPTWDDVHWKVKAHSLLVRIAGGTQLVLCLTDKDFKSLWGIYHHAQSFEKGIQACHDEVKVLQTAVKSCQYSDSPQSQNFPSGVVPGCRLYVFEKLAPRPSSDAMQSYHGGGFRLLVVTSPESKAVFRLDVRLGHGELLEFGFLRGKCGEHILRLQGRRDDSKFVFLLAFEQPTVLSTLWSIIHGGAPRKGENMVISRIPLKGFSIHPCLDNDEGESPHIMAPMTLNLQQISIIDEEASYSRSNPSSPSSRKLRICANGEMGVFTDGLSLETGPGELKVRMNAQNRTEVELIRAAQEDGISMCIAENRAQTQDPSSLLNLQRMIKSSSTIRNYLFQSLEDTHNFLRALTGFSVLYDGIASTFAISRRRMVVPIYKRWAATGPRIQILRHEKIVQLVAFFEKFNYGSCMNFQLKGTDVFENFSKSGKFYLRIVDAKFALPKPVGGGDSGFVCLDLPDYPGEHDDITLAFDDEADRDNFQKALPAPVGKFSRIGSLRK</sequence>
<dbReference type="STRING" id="1328760.A0A165GPV8"/>
<evidence type="ECO:0000259" key="5">
    <source>
        <dbReference type="Pfam" id="PF24589"/>
    </source>
</evidence>
<dbReference type="InterPro" id="IPR056033">
    <property type="entry name" value="DUF7614"/>
</dbReference>
<dbReference type="RefSeq" id="XP_018188003.1">
    <property type="nucleotide sequence ID" value="XM_018331143.1"/>
</dbReference>
<dbReference type="Proteomes" id="UP000076632">
    <property type="component" value="Unassembled WGS sequence"/>
</dbReference>
<protein>
    <submittedName>
        <fullName evidence="6">Uncharacterized protein</fullName>
    </submittedName>
</protein>
<feature type="compositionally biased region" description="Polar residues" evidence="1">
    <location>
        <begin position="142"/>
        <end position="154"/>
    </location>
</feature>
<feature type="domain" description="DUF7611" evidence="2">
    <location>
        <begin position="552"/>
        <end position="684"/>
    </location>
</feature>
<feature type="region of interest" description="Disordered" evidence="1">
    <location>
        <begin position="83"/>
        <end position="102"/>
    </location>
</feature>
<name>A0A165GPV8_XYLHT</name>
<evidence type="ECO:0000259" key="3">
    <source>
        <dbReference type="Pfam" id="PF24587"/>
    </source>
</evidence>
<gene>
    <name evidence="6" type="ORF">L228DRAFT_239412</name>
</gene>
<keyword evidence="7" id="KW-1185">Reference proteome</keyword>
<dbReference type="OMA" id="AVWWFLR"/>
<feature type="compositionally biased region" description="Polar residues" evidence="1">
    <location>
        <begin position="289"/>
        <end position="305"/>
    </location>
</feature>
<feature type="region of interest" description="Disordered" evidence="1">
    <location>
        <begin position="120"/>
        <end position="325"/>
    </location>
</feature>
<feature type="domain" description="DUF7613" evidence="4">
    <location>
        <begin position="826"/>
        <end position="983"/>
    </location>
</feature>
<dbReference type="InterPro" id="IPR056030">
    <property type="entry name" value="DUF7611"/>
</dbReference>
<evidence type="ECO:0000259" key="2">
    <source>
        <dbReference type="Pfam" id="PF24586"/>
    </source>
</evidence>
<feature type="domain" description="DUF7614" evidence="5">
    <location>
        <begin position="989"/>
        <end position="1116"/>
    </location>
</feature>
<dbReference type="OrthoDB" id="4356615at2759"/>
<dbReference type="Pfam" id="PF24587">
    <property type="entry name" value="DUF7612"/>
    <property type="match status" value="1"/>
</dbReference>
<dbReference type="GeneID" id="28896280"/>
<accession>A0A165GPV8</accession>
<feature type="domain" description="DUF7612" evidence="3">
    <location>
        <begin position="690"/>
        <end position="819"/>
    </location>
</feature>
<reference evidence="6 7" key="1">
    <citation type="journal article" date="2016" name="Fungal Biol.">
        <title>The genome of Xylona heveae provides a window into fungal endophytism.</title>
        <authorList>
            <person name="Gazis R."/>
            <person name="Kuo A."/>
            <person name="Riley R."/>
            <person name="LaButti K."/>
            <person name="Lipzen A."/>
            <person name="Lin J."/>
            <person name="Amirebrahimi M."/>
            <person name="Hesse C.N."/>
            <person name="Spatafora J.W."/>
            <person name="Henrissat B."/>
            <person name="Hainaut M."/>
            <person name="Grigoriev I.V."/>
            <person name="Hibbett D.S."/>
        </authorList>
    </citation>
    <scope>NUCLEOTIDE SEQUENCE [LARGE SCALE GENOMIC DNA]</scope>
    <source>
        <strain evidence="6 7">TC161</strain>
    </source>
</reference>
<dbReference type="Pfam" id="PF24586">
    <property type="entry name" value="DUF7611"/>
    <property type="match status" value="1"/>
</dbReference>
<dbReference type="EMBL" id="KV407459">
    <property type="protein sequence ID" value="KZF22448.1"/>
    <property type="molecule type" value="Genomic_DNA"/>
</dbReference>
<evidence type="ECO:0000313" key="6">
    <source>
        <dbReference type="EMBL" id="KZF22448.1"/>
    </source>
</evidence>
<evidence type="ECO:0000256" key="1">
    <source>
        <dbReference type="SAM" id="MobiDB-lite"/>
    </source>
</evidence>
<proteinExistence type="predicted"/>
<feature type="compositionally biased region" description="Low complexity" evidence="1">
    <location>
        <begin position="343"/>
        <end position="356"/>
    </location>
</feature>
<dbReference type="AlphaFoldDB" id="A0A165GPV8"/>
<dbReference type="InterPro" id="IPR056031">
    <property type="entry name" value="DUF7612"/>
</dbReference>
<evidence type="ECO:0000313" key="7">
    <source>
        <dbReference type="Proteomes" id="UP000076632"/>
    </source>
</evidence>
<feature type="region of interest" description="Disordered" evidence="1">
    <location>
        <begin position="339"/>
        <end position="358"/>
    </location>
</feature>
<feature type="compositionally biased region" description="Basic and acidic residues" evidence="1">
    <location>
        <begin position="224"/>
        <end position="233"/>
    </location>
</feature>
<dbReference type="Pfam" id="PF24589">
    <property type="entry name" value="DUF7614"/>
    <property type="match status" value="1"/>
</dbReference>
<dbReference type="InParanoid" id="A0A165GPV8"/>
<feature type="region of interest" description="Disordered" evidence="1">
    <location>
        <begin position="24"/>
        <end position="48"/>
    </location>
</feature>
<dbReference type="Pfam" id="PF24588">
    <property type="entry name" value="DUF7613"/>
    <property type="match status" value="1"/>
</dbReference>
<feature type="compositionally biased region" description="Basic and acidic residues" evidence="1">
    <location>
        <begin position="28"/>
        <end position="48"/>
    </location>
</feature>
<dbReference type="InterPro" id="IPR056032">
    <property type="entry name" value="DUF7613"/>
</dbReference>
<organism evidence="6 7">
    <name type="scientific">Xylona heveae (strain CBS 132557 / TC161)</name>
    <dbReference type="NCBI Taxonomy" id="1328760"/>
    <lineage>
        <taxon>Eukaryota</taxon>
        <taxon>Fungi</taxon>
        <taxon>Dikarya</taxon>
        <taxon>Ascomycota</taxon>
        <taxon>Pezizomycotina</taxon>
        <taxon>Xylonomycetes</taxon>
        <taxon>Xylonales</taxon>
        <taxon>Xylonaceae</taxon>
        <taxon>Xylona</taxon>
    </lineage>
</organism>
<feature type="compositionally biased region" description="Low complexity" evidence="1">
    <location>
        <begin position="257"/>
        <end position="276"/>
    </location>
</feature>
<feature type="compositionally biased region" description="Basic and acidic residues" evidence="1">
    <location>
        <begin position="246"/>
        <end position="256"/>
    </location>
</feature>